<evidence type="ECO:0000259" key="6">
    <source>
        <dbReference type="Pfam" id="PF00496"/>
    </source>
</evidence>
<dbReference type="EMBL" id="JACIDY010000001">
    <property type="protein sequence ID" value="MBB3938502.1"/>
    <property type="molecule type" value="Genomic_DNA"/>
</dbReference>
<dbReference type="PANTHER" id="PTHR30290:SF10">
    <property type="entry name" value="PERIPLASMIC OLIGOPEPTIDE-BINDING PROTEIN-RELATED"/>
    <property type="match status" value="1"/>
</dbReference>
<dbReference type="Gene3D" id="3.90.76.10">
    <property type="entry name" value="Dipeptide-binding Protein, Domain 1"/>
    <property type="match status" value="1"/>
</dbReference>
<sequence length="522" mass="56331">MPVQLPAPAKRPARWKATALFTLCAASLALCGCGKRDNSPFALAVITGPDDEYQAGLDRPLARQLTRASVAEGLVSFDEQGRVVPALADRWIVTDDGQSYIFRLRDGEWRNGDPLTAKSAKAALDAAMKAQRGAPLGLDLAAVEEVRVMAGRVIEIRLFRPMPYFLQLMAQPELGLLREKRGDGPMVIDRNGAVARFTAIEPSRLGLPQVPGWEDRTRQIVMTKLPASQAVARFNDNKVDLVLGGRIQDFPYTSSVGILRGTIQLDPVIGLFGLLAANDNGFLADPRNREALALAIDRAALMAPFGVGGWTPATRIVSPGLEGDLQTNGERWTSQSIEQRRSVAAARVQDWIDGGGAAAESGNEAAGKRAGATPGRPAPRLSIWLPAGPGSDILFEKLAGDFQRIGVNSVRARSFAAADLRLIDDVARFPRARWFLNRLSCAARRGLCDPEVDSIVAQAARVVDPSQRSAVLGEAEARLTQANIFIPFGAPIRWSLVRGNVAGFASNSYAWHPLMPLAWVPK</sequence>
<dbReference type="Gene3D" id="3.10.105.10">
    <property type="entry name" value="Dipeptide-binding Protein, Domain 3"/>
    <property type="match status" value="2"/>
</dbReference>
<evidence type="ECO:0000313" key="7">
    <source>
        <dbReference type="EMBL" id="MBB3938502.1"/>
    </source>
</evidence>
<feature type="region of interest" description="Disordered" evidence="5">
    <location>
        <begin position="359"/>
        <end position="378"/>
    </location>
</feature>
<dbReference type="Pfam" id="PF00496">
    <property type="entry name" value="SBP_bac_5"/>
    <property type="match status" value="1"/>
</dbReference>
<dbReference type="GO" id="GO:0015833">
    <property type="term" value="P:peptide transport"/>
    <property type="evidence" value="ECO:0007669"/>
    <property type="project" value="TreeGrafter"/>
</dbReference>
<name>A0A7W6C4W9_9SPHN</name>
<keyword evidence="3" id="KW-0813">Transport</keyword>
<comment type="similarity">
    <text evidence="2">Belongs to the bacterial solute-binding protein 5 family.</text>
</comment>
<reference evidence="7 8" key="1">
    <citation type="submission" date="2020-08" db="EMBL/GenBank/DDBJ databases">
        <title>Genomic Encyclopedia of Type Strains, Phase IV (KMG-IV): sequencing the most valuable type-strain genomes for metagenomic binning, comparative biology and taxonomic classification.</title>
        <authorList>
            <person name="Goeker M."/>
        </authorList>
    </citation>
    <scope>NUCLEOTIDE SEQUENCE [LARGE SCALE GENOMIC DNA]</scope>
    <source>
        <strain evidence="7 8">DSM 27568</strain>
    </source>
</reference>
<dbReference type="InterPro" id="IPR039424">
    <property type="entry name" value="SBP_5"/>
</dbReference>
<keyword evidence="8" id="KW-1185">Reference proteome</keyword>
<dbReference type="Gene3D" id="3.40.190.10">
    <property type="entry name" value="Periplasmic binding protein-like II"/>
    <property type="match status" value="1"/>
</dbReference>
<dbReference type="InterPro" id="IPR000914">
    <property type="entry name" value="SBP_5_dom"/>
</dbReference>
<dbReference type="GO" id="GO:1904680">
    <property type="term" value="F:peptide transmembrane transporter activity"/>
    <property type="evidence" value="ECO:0007669"/>
    <property type="project" value="TreeGrafter"/>
</dbReference>
<dbReference type="GO" id="GO:0030313">
    <property type="term" value="C:cell envelope"/>
    <property type="evidence" value="ECO:0007669"/>
    <property type="project" value="UniProtKB-SubCell"/>
</dbReference>
<evidence type="ECO:0000256" key="1">
    <source>
        <dbReference type="ARBA" id="ARBA00004418"/>
    </source>
</evidence>
<protein>
    <submittedName>
        <fullName evidence="7">Peptide/nickel transport system substrate-binding protein/oligopeptide transport system substrate-binding protein</fullName>
    </submittedName>
</protein>
<comment type="subcellular location">
    <subcellularLocation>
        <location evidence="1">Periplasm</location>
    </subcellularLocation>
</comment>
<dbReference type="PANTHER" id="PTHR30290">
    <property type="entry name" value="PERIPLASMIC BINDING COMPONENT OF ABC TRANSPORTER"/>
    <property type="match status" value="1"/>
</dbReference>
<dbReference type="Proteomes" id="UP000561459">
    <property type="component" value="Unassembled WGS sequence"/>
</dbReference>
<comment type="caution">
    <text evidence="7">The sequence shown here is derived from an EMBL/GenBank/DDBJ whole genome shotgun (WGS) entry which is preliminary data.</text>
</comment>
<accession>A0A7W6C4W9</accession>
<feature type="domain" description="Solute-binding protein family 5" evidence="6">
    <location>
        <begin position="83"/>
        <end position="332"/>
    </location>
</feature>
<evidence type="ECO:0000256" key="2">
    <source>
        <dbReference type="ARBA" id="ARBA00005695"/>
    </source>
</evidence>
<organism evidence="7 8">
    <name type="scientific">Novosphingobium fluoreni</name>
    <dbReference type="NCBI Taxonomy" id="1391222"/>
    <lineage>
        <taxon>Bacteria</taxon>
        <taxon>Pseudomonadati</taxon>
        <taxon>Pseudomonadota</taxon>
        <taxon>Alphaproteobacteria</taxon>
        <taxon>Sphingomonadales</taxon>
        <taxon>Sphingomonadaceae</taxon>
        <taxon>Novosphingobium</taxon>
    </lineage>
</organism>
<dbReference type="RefSeq" id="WP_183615449.1">
    <property type="nucleotide sequence ID" value="NZ_JACIDY010000001.1"/>
</dbReference>
<evidence type="ECO:0000256" key="5">
    <source>
        <dbReference type="SAM" id="MobiDB-lite"/>
    </source>
</evidence>
<evidence type="ECO:0000313" key="8">
    <source>
        <dbReference type="Proteomes" id="UP000561459"/>
    </source>
</evidence>
<dbReference type="AlphaFoldDB" id="A0A7W6C4W9"/>
<proteinExistence type="inferred from homology"/>
<evidence type="ECO:0000256" key="3">
    <source>
        <dbReference type="ARBA" id="ARBA00022448"/>
    </source>
</evidence>
<gene>
    <name evidence="7" type="ORF">GGR39_000131</name>
</gene>
<dbReference type="SUPFAM" id="SSF53850">
    <property type="entry name" value="Periplasmic binding protein-like II"/>
    <property type="match status" value="1"/>
</dbReference>
<keyword evidence="4" id="KW-0732">Signal</keyword>
<evidence type="ECO:0000256" key="4">
    <source>
        <dbReference type="ARBA" id="ARBA00022729"/>
    </source>
</evidence>